<comment type="function">
    <text evidence="2">Required for disulfide bond formation in some periplasmic proteins. Acts by transferring its disulfide bond to other proteins and is reduced in the process.</text>
</comment>
<dbReference type="Proteomes" id="UP000290975">
    <property type="component" value="Unassembled WGS sequence"/>
</dbReference>
<dbReference type="InterPro" id="IPR033954">
    <property type="entry name" value="DiS-bond_Isoase_DsbC/G"/>
</dbReference>
<evidence type="ECO:0000259" key="3">
    <source>
        <dbReference type="PROSITE" id="PS51352"/>
    </source>
</evidence>
<dbReference type="PROSITE" id="PS51352">
    <property type="entry name" value="THIOREDOXIN_2"/>
    <property type="match status" value="1"/>
</dbReference>
<dbReference type="Pfam" id="PF10411">
    <property type="entry name" value="DsbC_N"/>
    <property type="match status" value="1"/>
</dbReference>
<dbReference type="GO" id="GO:0042597">
    <property type="term" value="C:periplasmic space"/>
    <property type="evidence" value="ECO:0007669"/>
    <property type="project" value="UniProtKB-SubCell"/>
</dbReference>
<dbReference type="PANTHER" id="PTHR35272">
    <property type="entry name" value="THIOL:DISULFIDE INTERCHANGE PROTEIN DSBC-RELATED"/>
    <property type="match status" value="1"/>
</dbReference>
<keyword evidence="2" id="KW-0732">Signal</keyword>
<feature type="domain" description="Thioredoxin" evidence="3">
    <location>
        <begin position="113"/>
        <end position="266"/>
    </location>
</feature>
<comment type="caution">
    <text evidence="4">The sequence shown here is derived from an EMBL/GenBank/DDBJ whole genome shotgun (WGS) entry which is preliminary data.</text>
</comment>
<comment type="function">
    <text evidence="1">May be required for disulfide bond formation in some proteins.</text>
</comment>
<gene>
    <name evidence="4" type="ORF">MBESOW_P3619</name>
</gene>
<dbReference type="SUPFAM" id="SSF52833">
    <property type="entry name" value="Thioredoxin-like"/>
    <property type="match status" value="1"/>
</dbReference>
<keyword evidence="2" id="KW-0676">Redox-active center</keyword>
<name>A0A401J6V8_SPHXE</name>
<dbReference type="InterPro" id="IPR018950">
    <property type="entry name" value="DiS-bond_isomerase_DsbC/G_N"/>
</dbReference>
<keyword evidence="5" id="KW-1185">Reference proteome</keyword>
<feature type="signal peptide" evidence="2">
    <location>
        <begin position="1"/>
        <end position="29"/>
    </location>
</feature>
<dbReference type="EMBL" id="BBQY01000037">
    <property type="protein sequence ID" value="GBH32389.1"/>
    <property type="molecule type" value="Genomic_DNA"/>
</dbReference>
<dbReference type="AlphaFoldDB" id="A0A401J6V8"/>
<dbReference type="PANTHER" id="PTHR35272:SF3">
    <property type="entry name" value="THIOL:DISULFIDE INTERCHANGE PROTEIN DSBC"/>
    <property type="match status" value="1"/>
</dbReference>
<feature type="chain" id="PRO_5018818423" description="Thiol:disulfide interchange protein" evidence="2">
    <location>
        <begin position="30"/>
        <end position="278"/>
    </location>
</feature>
<dbReference type="InterPro" id="IPR036249">
    <property type="entry name" value="Thioredoxin-like_sf"/>
</dbReference>
<evidence type="ECO:0000256" key="2">
    <source>
        <dbReference type="RuleBase" id="RU364038"/>
    </source>
</evidence>
<dbReference type="InterPro" id="IPR013766">
    <property type="entry name" value="Thioredoxin_domain"/>
</dbReference>
<dbReference type="InterPro" id="IPR012336">
    <property type="entry name" value="Thioredoxin-like_fold"/>
</dbReference>
<keyword evidence="2" id="KW-0574">Periplasm</keyword>
<dbReference type="Gene3D" id="3.40.30.10">
    <property type="entry name" value="Glutaredoxin"/>
    <property type="match status" value="1"/>
</dbReference>
<proteinExistence type="inferred from homology"/>
<reference evidence="4 5" key="1">
    <citation type="submission" date="2014-12" db="EMBL/GenBank/DDBJ databases">
        <title>Whole genome sequencing of Sphingobium xenophagum OW59.</title>
        <authorList>
            <person name="Ohta Y."/>
            <person name="Nishi S."/>
            <person name="Hatada Y."/>
        </authorList>
    </citation>
    <scope>NUCLEOTIDE SEQUENCE [LARGE SCALE GENOMIC DNA]</scope>
    <source>
        <strain evidence="4 5">OW59</strain>
    </source>
</reference>
<dbReference type="Pfam" id="PF13098">
    <property type="entry name" value="Thioredoxin_2"/>
    <property type="match status" value="1"/>
</dbReference>
<comment type="similarity">
    <text evidence="2">Belongs to the thioredoxin family. DsbC subfamily.</text>
</comment>
<sequence length="278" mass="29850">MTRTCSSRAAMLVALLPALMPLHGAGAQAAPSERKEPAPITREAATLRDAANEAQVKLQQTFTNLRFEEFGRAPVEGPIYQASAGGRIIYYAPRSEHLLFATVYDRNGVNLTALAQEQGAARRLKAIDPAKALAIGPEDAPTVIEFTDPDCPYCQALDRFWSAKAAEGKPVRRLIFFVSGIHPTAAAKAEHIFCSPDSEAAFRAAYSGQTPPVLRQCAAGRTRVAQDAELVAKVGVSGTPTLIVDGKLISGFQQAELEAFLDRHAKPKLAKAVSDARR</sequence>
<organism evidence="4 5">
    <name type="scientific">Sphingobium xenophagum</name>
    <dbReference type="NCBI Taxonomy" id="121428"/>
    <lineage>
        <taxon>Bacteria</taxon>
        <taxon>Pseudomonadati</taxon>
        <taxon>Pseudomonadota</taxon>
        <taxon>Alphaproteobacteria</taxon>
        <taxon>Sphingomonadales</taxon>
        <taxon>Sphingomonadaceae</taxon>
        <taxon>Sphingobium</taxon>
    </lineage>
</organism>
<protein>
    <recommendedName>
        <fullName evidence="2">Thiol:disulfide interchange protein</fullName>
    </recommendedName>
</protein>
<evidence type="ECO:0000313" key="4">
    <source>
        <dbReference type="EMBL" id="GBH32389.1"/>
    </source>
</evidence>
<dbReference type="CDD" id="cd03020">
    <property type="entry name" value="DsbA_DsbC_DsbG"/>
    <property type="match status" value="1"/>
</dbReference>
<comment type="subcellular location">
    <subcellularLocation>
        <location evidence="2">Periplasm</location>
    </subcellularLocation>
</comment>
<accession>A0A401J6V8</accession>
<evidence type="ECO:0000313" key="5">
    <source>
        <dbReference type="Proteomes" id="UP000290975"/>
    </source>
</evidence>
<evidence type="ECO:0000256" key="1">
    <source>
        <dbReference type="ARBA" id="ARBA00003565"/>
    </source>
</evidence>
<dbReference type="InterPro" id="IPR051470">
    <property type="entry name" value="Thiol:disulfide_interchange"/>
</dbReference>